<sequence length="212" mass="23261">MGGLNEYLDSLEGILQVTNEVTGGRKDYWQGSRVLGKGQVISELDGDSGSISLQEIVQLNGSNIFGAKDNRHVPRWECLIRSALNKIQPAKLKYKSYSNPSSSSRYQPSDDTPCFEDALLQGSDSETDEEVQQTAVFAAVRNRKIIVSQEVNLSWPAKSRVFLAAGHCWHFQNLFNPRVASIGAPHAIPDQGSPFSAGFQSSSTQNLTTSRI</sequence>
<dbReference type="Proteomes" id="UP001412067">
    <property type="component" value="Unassembled WGS sequence"/>
</dbReference>
<organism evidence="2 3">
    <name type="scientific">Platanthera guangdongensis</name>
    <dbReference type="NCBI Taxonomy" id="2320717"/>
    <lineage>
        <taxon>Eukaryota</taxon>
        <taxon>Viridiplantae</taxon>
        <taxon>Streptophyta</taxon>
        <taxon>Embryophyta</taxon>
        <taxon>Tracheophyta</taxon>
        <taxon>Spermatophyta</taxon>
        <taxon>Magnoliopsida</taxon>
        <taxon>Liliopsida</taxon>
        <taxon>Asparagales</taxon>
        <taxon>Orchidaceae</taxon>
        <taxon>Orchidoideae</taxon>
        <taxon>Orchideae</taxon>
        <taxon>Orchidinae</taxon>
        <taxon>Platanthera</taxon>
    </lineage>
</organism>
<dbReference type="EMBL" id="JBBWWR010000011">
    <property type="protein sequence ID" value="KAK8959755.1"/>
    <property type="molecule type" value="Genomic_DNA"/>
</dbReference>
<evidence type="ECO:0000256" key="1">
    <source>
        <dbReference type="SAM" id="MobiDB-lite"/>
    </source>
</evidence>
<evidence type="ECO:0000313" key="3">
    <source>
        <dbReference type="Proteomes" id="UP001412067"/>
    </source>
</evidence>
<proteinExistence type="predicted"/>
<gene>
    <name evidence="2" type="primary">IP5P1</name>
    <name evidence="2" type="ORF">KSP40_PGU017416</name>
</gene>
<reference evidence="2 3" key="1">
    <citation type="journal article" date="2022" name="Nat. Plants">
        <title>Genomes of leafy and leafless Platanthera orchids illuminate the evolution of mycoheterotrophy.</title>
        <authorList>
            <person name="Li M.H."/>
            <person name="Liu K.W."/>
            <person name="Li Z."/>
            <person name="Lu H.C."/>
            <person name="Ye Q.L."/>
            <person name="Zhang D."/>
            <person name="Wang J.Y."/>
            <person name="Li Y.F."/>
            <person name="Zhong Z.M."/>
            <person name="Liu X."/>
            <person name="Yu X."/>
            <person name="Liu D.K."/>
            <person name="Tu X.D."/>
            <person name="Liu B."/>
            <person name="Hao Y."/>
            <person name="Liao X.Y."/>
            <person name="Jiang Y.T."/>
            <person name="Sun W.H."/>
            <person name="Chen J."/>
            <person name="Chen Y.Q."/>
            <person name="Ai Y."/>
            <person name="Zhai J.W."/>
            <person name="Wu S.S."/>
            <person name="Zhou Z."/>
            <person name="Hsiao Y.Y."/>
            <person name="Wu W.L."/>
            <person name="Chen Y.Y."/>
            <person name="Lin Y.F."/>
            <person name="Hsu J.L."/>
            <person name="Li C.Y."/>
            <person name="Wang Z.W."/>
            <person name="Zhao X."/>
            <person name="Zhong W.Y."/>
            <person name="Ma X.K."/>
            <person name="Ma L."/>
            <person name="Huang J."/>
            <person name="Chen G.Z."/>
            <person name="Huang M.Z."/>
            <person name="Huang L."/>
            <person name="Peng D.H."/>
            <person name="Luo Y.B."/>
            <person name="Zou S.Q."/>
            <person name="Chen S.P."/>
            <person name="Lan S."/>
            <person name="Tsai W.C."/>
            <person name="Van de Peer Y."/>
            <person name="Liu Z.J."/>
        </authorList>
    </citation>
    <scope>NUCLEOTIDE SEQUENCE [LARGE SCALE GENOMIC DNA]</scope>
    <source>
        <strain evidence="2">Lor288</strain>
    </source>
</reference>
<accession>A0ABR2M6H6</accession>
<name>A0ABR2M6H6_9ASPA</name>
<feature type="region of interest" description="Disordered" evidence="1">
    <location>
        <begin position="193"/>
        <end position="212"/>
    </location>
</feature>
<feature type="compositionally biased region" description="Polar residues" evidence="1">
    <location>
        <begin position="198"/>
        <end position="212"/>
    </location>
</feature>
<evidence type="ECO:0000313" key="2">
    <source>
        <dbReference type="EMBL" id="KAK8959755.1"/>
    </source>
</evidence>
<keyword evidence="3" id="KW-1185">Reference proteome</keyword>
<comment type="caution">
    <text evidence="2">The sequence shown here is derived from an EMBL/GenBank/DDBJ whole genome shotgun (WGS) entry which is preliminary data.</text>
</comment>
<protein>
    <submittedName>
        <fullName evidence="2">Type I inositol 1,4,5-trisphosphate 5-phosphatase 1</fullName>
    </submittedName>
</protein>